<keyword evidence="5" id="KW-0804">Transcription</keyword>
<dbReference type="SUPFAM" id="SSF46785">
    <property type="entry name" value="Winged helix' DNA-binding domain"/>
    <property type="match status" value="1"/>
</dbReference>
<gene>
    <name evidence="7" type="ORF">EH165_05755</name>
</gene>
<dbReference type="OrthoDB" id="199743at2"/>
<keyword evidence="7" id="KW-0808">Transferase</keyword>
<dbReference type="InterPro" id="IPR051446">
    <property type="entry name" value="HTH_trans_reg/aminotransferase"/>
</dbReference>
<keyword evidence="8" id="KW-1185">Reference proteome</keyword>
<dbReference type="InterPro" id="IPR015421">
    <property type="entry name" value="PyrdxlP-dep_Trfase_major"/>
</dbReference>
<keyword evidence="3" id="KW-0805">Transcription regulation</keyword>
<keyword evidence="4" id="KW-0238">DNA-binding</keyword>
<dbReference type="Gene3D" id="3.40.640.10">
    <property type="entry name" value="Type I PLP-dependent aspartate aminotransferase-like (Major domain)"/>
    <property type="match status" value="1"/>
</dbReference>
<dbReference type="CDD" id="cd00609">
    <property type="entry name" value="AAT_like"/>
    <property type="match status" value="1"/>
</dbReference>
<name>A0A3G8ZTB9_9ACTN</name>
<dbReference type="InterPro" id="IPR000524">
    <property type="entry name" value="Tscrpt_reg_HTH_GntR"/>
</dbReference>
<dbReference type="CDD" id="cd07377">
    <property type="entry name" value="WHTH_GntR"/>
    <property type="match status" value="1"/>
</dbReference>
<dbReference type="InterPro" id="IPR015422">
    <property type="entry name" value="PyrdxlP-dep_Trfase_small"/>
</dbReference>
<dbReference type="PRINTS" id="PR00035">
    <property type="entry name" value="HTHGNTR"/>
</dbReference>
<evidence type="ECO:0000313" key="7">
    <source>
        <dbReference type="EMBL" id="AZI57724.1"/>
    </source>
</evidence>
<reference evidence="7 8" key="2">
    <citation type="submission" date="2018-12" db="EMBL/GenBank/DDBJ databases">
        <title>Nakamurella antarcticus sp. nov., isolated from Antarctica South Shetland Islands soil.</title>
        <authorList>
            <person name="Peng F."/>
        </authorList>
    </citation>
    <scope>NUCLEOTIDE SEQUENCE [LARGE SCALE GENOMIC DNA]</scope>
    <source>
        <strain evidence="7 8">S14-144</strain>
    </source>
</reference>
<reference evidence="7 8" key="1">
    <citation type="submission" date="2018-11" db="EMBL/GenBank/DDBJ databases">
        <authorList>
            <person name="Da X."/>
        </authorList>
    </citation>
    <scope>NUCLEOTIDE SEQUENCE [LARGE SCALE GENOMIC DNA]</scope>
    <source>
        <strain evidence="7 8">S14-144</strain>
    </source>
</reference>
<dbReference type="PANTHER" id="PTHR46577">
    <property type="entry name" value="HTH-TYPE TRANSCRIPTIONAL REGULATORY PROTEIN GABR"/>
    <property type="match status" value="1"/>
</dbReference>
<sequence>MGCTARKIPRWTKYEGSGAGCACAARGNWPVIFAILIKSGLDSQCQLRESGLMSMPQLRISAPSLVRQVSVGVTPDRLADDLSRVGPSYRELARRIRSALLEGRLAVSTGLPSERELATAAGLSRTTVAAAYGLLRDDGWLSSVRGSGSRLTFPADTKSAGAWAIGGKIATDDSGAIDLTTASSPAPADEILTAVAAAAQQLPALLRADGYHPLGLRQLREGIARRYTDAHLPTSADEILITNGAQHAWSLILATLSAPGDRVLLECPTYPLALDAVRAARRVPVPIPVRADPSHAWDIDLIAASLRQASPRLAYLIPDFHNPTGALMDADTRARVIAACAGTSTLLVVDESLREVPFPSTGELPPPLAAFDDASRVLTIGSISKSLWGGLRVGWIRTTRTLVNRLGEARSLGDMAGSVLDQLVVLAILENPGTAMLSQATRLAAGCAALLEALAEHLPKWTPTTPSGGASLWVELPGPYASELARMAPGVGVHIVPGPRFGPDGTMDSYLRLPFTAAPEQLTAAVIRLASIDAAAAAARPGIPERWMT</sequence>
<dbReference type="PROSITE" id="PS50949">
    <property type="entry name" value="HTH_GNTR"/>
    <property type="match status" value="1"/>
</dbReference>
<dbReference type="GO" id="GO:0003700">
    <property type="term" value="F:DNA-binding transcription factor activity"/>
    <property type="evidence" value="ECO:0007669"/>
    <property type="project" value="InterPro"/>
</dbReference>
<dbReference type="InterPro" id="IPR004839">
    <property type="entry name" value="Aminotransferase_I/II_large"/>
</dbReference>
<dbReference type="EMBL" id="CP034170">
    <property type="protein sequence ID" value="AZI57724.1"/>
    <property type="molecule type" value="Genomic_DNA"/>
</dbReference>
<dbReference type="Pfam" id="PF00392">
    <property type="entry name" value="GntR"/>
    <property type="match status" value="1"/>
</dbReference>
<dbReference type="SMART" id="SM00345">
    <property type="entry name" value="HTH_GNTR"/>
    <property type="match status" value="1"/>
</dbReference>
<dbReference type="InterPro" id="IPR015424">
    <property type="entry name" value="PyrdxlP-dep_Trfase"/>
</dbReference>
<feature type="domain" description="HTH gntR-type" evidence="6">
    <location>
        <begin position="86"/>
        <end position="154"/>
    </location>
</feature>
<evidence type="ECO:0000256" key="4">
    <source>
        <dbReference type="ARBA" id="ARBA00023125"/>
    </source>
</evidence>
<dbReference type="GO" id="GO:0030170">
    <property type="term" value="F:pyridoxal phosphate binding"/>
    <property type="evidence" value="ECO:0007669"/>
    <property type="project" value="InterPro"/>
</dbReference>
<dbReference type="PANTHER" id="PTHR46577:SF1">
    <property type="entry name" value="HTH-TYPE TRANSCRIPTIONAL REGULATORY PROTEIN GABR"/>
    <property type="match status" value="1"/>
</dbReference>
<dbReference type="InterPro" id="IPR036390">
    <property type="entry name" value="WH_DNA-bd_sf"/>
</dbReference>
<evidence type="ECO:0000256" key="2">
    <source>
        <dbReference type="ARBA" id="ARBA00022898"/>
    </source>
</evidence>
<keyword evidence="2" id="KW-0663">Pyridoxal phosphate</keyword>
<dbReference type="GO" id="GO:0008483">
    <property type="term" value="F:transaminase activity"/>
    <property type="evidence" value="ECO:0007669"/>
    <property type="project" value="UniProtKB-KW"/>
</dbReference>
<evidence type="ECO:0000256" key="3">
    <source>
        <dbReference type="ARBA" id="ARBA00023015"/>
    </source>
</evidence>
<dbReference type="InterPro" id="IPR036388">
    <property type="entry name" value="WH-like_DNA-bd_sf"/>
</dbReference>
<dbReference type="Gene3D" id="3.90.1150.10">
    <property type="entry name" value="Aspartate Aminotransferase, domain 1"/>
    <property type="match status" value="1"/>
</dbReference>
<evidence type="ECO:0000259" key="6">
    <source>
        <dbReference type="PROSITE" id="PS50949"/>
    </source>
</evidence>
<protein>
    <submittedName>
        <fullName evidence="7">PLP-dependent aminotransferase family protein</fullName>
    </submittedName>
</protein>
<dbReference type="Proteomes" id="UP000268084">
    <property type="component" value="Chromosome"/>
</dbReference>
<dbReference type="SUPFAM" id="SSF53383">
    <property type="entry name" value="PLP-dependent transferases"/>
    <property type="match status" value="1"/>
</dbReference>
<keyword evidence="7" id="KW-0032">Aminotransferase</keyword>
<comment type="similarity">
    <text evidence="1">In the C-terminal section; belongs to the class-I pyridoxal-phosphate-dependent aminotransferase family.</text>
</comment>
<proteinExistence type="inferred from homology"/>
<evidence type="ECO:0000313" key="8">
    <source>
        <dbReference type="Proteomes" id="UP000268084"/>
    </source>
</evidence>
<dbReference type="Pfam" id="PF00155">
    <property type="entry name" value="Aminotran_1_2"/>
    <property type="match status" value="1"/>
</dbReference>
<dbReference type="KEGG" id="nak:EH165_05755"/>
<evidence type="ECO:0000256" key="1">
    <source>
        <dbReference type="ARBA" id="ARBA00005384"/>
    </source>
</evidence>
<dbReference type="GO" id="GO:0003677">
    <property type="term" value="F:DNA binding"/>
    <property type="evidence" value="ECO:0007669"/>
    <property type="project" value="UniProtKB-KW"/>
</dbReference>
<dbReference type="AlphaFoldDB" id="A0A3G8ZTB9"/>
<accession>A0A3G8ZTB9</accession>
<evidence type="ECO:0000256" key="5">
    <source>
        <dbReference type="ARBA" id="ARBA00023163"/>
    </source>
</evidence>
<organism evidence="7 8">
    <name type="scientific">Nakamurella antarctica</name>
    <dbReference type="NCBI Taxonomy" id="1902245"/>
    <lineage>
        <taxon>Bacteria</taxon>
        <taxon>Bacillati</taxon>
        <taxon>Actinomycetota</taxon>
        <taxon>Actinomycetes</taxon>
        <taxon>Nakamurellales</taxon>
        <taxon>Nakamurellaceae</taxon>
        <taxon>Nakamurella</taxon>
    </lineage>
</organism>
<dbReference type="Gene3D" id="1.10.10.10">
    <property type="entry name" value="Winged helix-like DNA-binding domain superfamily/Winged helix DNA-binding domain"/>
    <property type="match status" value="1"/>
</dbReference>